<dbReference type="Proteomes" id="UP001060085">
    <property type="component" value="Linkage Group LG03"/>
</dbReference>
<dbReference type="EMBL" id="CM044703">
    <property type="protein sequence ID" value="KAI5670866.1"/>
    <property type="molecule type" value="Genomic_DNA"/>
</dbReference>
<accession>A0ACC0BE03</accession>
<reference evidence="2" key="1">
    <citation type="journal article" date="2023" name="Nat. Plants">
        <title>Single-cell RNA sequencing provides a high-resolution roadmap for understanding the multicellular compartmentation of specialized metabolism.</title>
        <authorList>
            <person name="Sun S."/>
            <person name="Shen X."/>
            <person name="Li Y."/>
            <person name="Li Y."/>
            <person name="Wang S."/>
            <person name="Li R."/>
            <person name="Zhang H."/>
            <person name="Shen G."/>
            <person name="Guo B."/>
            <person name="Wei J."/>
            <person name="Xu J."/>
            <person name="St-Pierre B."/>
            <person name="Chen S."/>
            <person name="Sun C."/>
        </authorList>
    </citation>
    <scope>NUCLEOTIDE SEQUENCE [LARGE SCALE GENOMIC DNA]</scope>
</reference>
<protein>
    <submittedName>
        <fullName evidence="1">Uncharacterized protein</fullName>
    </submittedName>
</protein>
<name>A0ACC0BE03_CATRO</name>
<evidence type="ECO:0000313" key="2">
    <source>
        <dbReference type="Proteomes" id="UP001060085"/>
    </source>
</evidence>
<keyword evidence="2" id="KW-1185">Reference proteome</keyword>
<comment type="caution">
    <text evidence="1">The sequence shown here is derived from an EMBL/GenBank/DDBJ whole genome shotgun (WGS) entry which is preliminary data.</text>
</comment>
<organism evidence="1 2">
    <name type="scientific">Catharanthus roseus</name>
    <name type="common">Madagascar periwinkle</name>
    <name type="synonym">Vinca rosea</name>
    <dbReference type="NCBI Taxonomy" id="4058"/>
    <lineage>
        <taxon>Eukaryota</taxon>
        <taxon>Viridiplantae</taxon>
        <taxon>Streptophyta</taxon>
        <taxon>Embryophyta</taxon>
        <taxon>Tracheophyta</taxon>
        <taxon>Spermatophyta</taxon>
        <taxon>Magnoliopsida</taxon>
        <taxon>eudicotyledons</taxon>
        <taxon>Gunneridae</taxon>
        <taxon>Pentapetalae</taxon>
        <taxon>asterids</taxon>
        <taxon>lamiids</taxon>
        <taxon>Gentianales</taxon>
        <taxon>Apocynaceae</taxon>
        <taxon>Rauvolfioideae</taxon>
        <taxon>Vinceae</taxon>
        <taxon>Catharanthinae</taxon>
        <taxon>Catharanthus</taxon>
    </lineage>
</organism>
<evidence type="ECO:0000313" key="1">
    <source>
        <dbReference type="EMBL" id="KAI5670866.1"/>
    </source>
</evidence>
<sequence length="833" mass="94960">MIISYYYIAYFFFLCFSYLWKGGKMAFSYSRVLALAIFLLFSYYINGCNSVQVSYDGRAITIDGLRKLLISGAIHYPRSTAEMWPSLIQKAKEGGLNTVETYVFWNAHEPKPREYDFSGNHDLVKFIKTIQDAGLYAILRIGPYVCAEWNFGGFPVWLYNRPNMTFRTNNENFMNEMKIFTTLIVDMMKEENLFASQGGPIILAQIENEYGNVMAKFGEAGKQYINWCANFAMSLNIGVPWIMCQQWNTPSSMIETCNGHYCDQWNPPRKDVPKIWTENWTGWFANWGDKDPHRPAEDLAFAVARFYQLRGTLQNYYMYHGGTNFGRTTGGPYIITSYDYDAPLDEYGLESEPKWGHLKELHAILTSAEEVLTYGDYVDAQYYNSNLYQSTVFSYKGKRVCFFANADSQKDISLTFEGRNYTIPPWSCSIYLDDCVTQVYNTAHVKSQTSLKVKKPIPLENDESAWQWKYEKHEHLPKRIYNGYTQDKQIFDQKVISNDTSDYVWYMTSVELNKSSPIWGKSVNVKVTSTGNILHNWLDLTFEAKIRPGKNVIAILSGLVGLQNYGEFFERGWNGVAGPVKLIAPNNAELDLSNNKWTYKVGLDGMEKYRMFDDNLRHKWNKGRPVNREFVWYKRKFPTPAGDDPLVLDLAGMGKGTAWVNGNNIGRYWPSFFAENKGCDGCDYRGNYNHQKCFTECGKSTQRWYHVPRSFLKRQGENSLVLFEEIGGNPTGISIQTVSIGTICAHVKEGETLQLSCRGKNISGINFASFGFPKGSCGSFKRGNYDAGNSLDVVKSICLGKETCSIEATDETFGAEDPFPASVIRNLAVEAVC</sequence>
<gene>
    <name evidence="1" type="ORF">M9H77_11230</name>
</gene>
<proteinExistence type="predicted"/>